<evidence type="ECO:0000256" key="1">
    <source>
        <dbReference type="SAM" id="MobiDB-lite"/>
    </source>
</evidence>
<comment type="caution">
    <text evidence="2">The sequence shown here is derived from an EMBL/GenBank/DDBJ whole genome shotgun (WGS) entry which is preliminary data.</text>
</comment>
<feature type="compositionally biased region" description="Basic and acidic residues" evidence="1">
    <location>
        <begin position="40"/>
        <end position="49"/>
    </location>
</feature>
<gene>
    <name evidence="2" type="ORF">SAY87_001023</name>
</gene>
<keyword evidence="3" id="KW-1185">Reference proteome</keyword>
<sequence>MEELNNDLDIGHTDTAPIFKEVRHANQPSQLATESTFDSSRQEKFDTANKKKRKKTEFLNLFLGRCLCPTAPKSLFLKFSPWNLGLFLEMLLTPHMNPKKLKLQALQETLN</sequence>
<feature type="region of interest" description="Disordered" evidence="1">
    <location>
        <begin position="25"/>
        <end position="49"/>
    </location>
</feature>
<evidence type="ECO:0000313" key="2">
    <source>
        <dbReference type="EMBL" id="KAK4743022.1"/>
    </source>
</evidence>
<organism evidence="2 3">
    <name type="scientific">Trapa incisa</name>
    <dbReference type="NCBI Taxonomy" id="236973"/>
    <lineage>
        <taxon>Eukaryota</taxon>
        <taxon>Viridiplantae</taxon>
        <taxon>Streptophyta</taxon>
        <taxon>Embryophyta</taxon>
        <taxon>Tracheophyta</taxon>
        <taxon>Spermatophyta</taxon>
        <taxon>Magnoliopsida</taxon>
        <taxon>eudicotyledons</taxon>
        <taxon>Gunneridae</taxon>
        <taxon>Pentapetalae</taxon>
        <taxon>rosids</taxon>
        <taxon>malvids</taxon>
        <taxon>Myrtales</taxon>
        <taxon>Lythraceae</taxon>
        <taxon>Trapa</taxon>
    </lineage>
</organism>
<accession>A0AAN7GUP0</accession>
<name>A0AAN7GUP0_9MYRT</name>
<dbReference type="Proteomes" id="UP001345219">
    <property type="component" value="Chromosome 1"/>
</dbReference>
<protein>
    <submittedName>
        <fullName evidence="2">Uncharacterized protein</fullName>
    </submittedName>
</protein>
<dbReference type="EMBL" id="JAXIOK010000023">
    <property type="protein sequence ID" value="KAK4743022.1"/>
    <property type="molecule type" value="Genomic_DNA"/>
</dbReference>
<dbReference type="AlphaFoldDB" id="A0AAN7GUP0"/>
<reference evidence="2 3" key="1">
    <citation type="journal article" date="2023" name="Hortic Res">
        <title>Pangenome of water caltrop reveals structural variations and asymmetric subgenome divergence after allopolyploidization.</title>
        <authorList>
            <person name="Zhang X."/>
            <person name="Chen Y."/>
            <person name="Wang L."/>
            <person name="Yuan Y."/>
            <person name="Fang M."/>
            <person name="Shi L."/>
            <person name="Lu R."/>
            <person name="Comes H.P."/>
            <person name="Ma Y."/>
            <person name="Chen Y."/>
            <person name="Huang G."/>
            <person name="Zhou Y."/>
            <person name="Zheng Z."/>
            <person name="Qiu Y."/>
        </authorList>
    </citation>
    <scope>NUCLEOTIDE SEQUENCE [LARGE SCALE GENOMIC DNA]</scope>
    <source>
        <tissue evidence="2">Roots</tissue>
    </source>
</reference>
<evidence type="ECO:0000313" key="3">
    <source>
        <dbReference type="Proteomes" id="UP001345219"/>
    </source>
</evidence>
<feature type="compositionally biased region" description="Polar residues" evidence="1">
    <location>
        <begin position="26"/>
        <end position="39"/>
    </location>
</feature>
<proteinExistence type="predicted"/>